<dbReference type="Pfam" id="PF00294">
    <property type="entry name" value="PfkB"/>
    <property type="match status" value="1"/>
</dbReference>
<evidence type="ECO:0000313" key="4">
    <source>
        <dbReference type="EMBL" id="OGE94773.1"/>
    </source>
</evidence>
<accession>A0A1F5PXY6</accession>
<gene>
    <name evidence="4" type="ORF">A3B10_03200</name>
</gene>
<dbReference type="PANTHER" id="PTHR10584:SF166">
    <property type="entry name" value="RIBOKINASE"/>
    <property type="match status" value="1"/>
</dbReference>
<dbReference type="GO" id="GO:0016301">
    <property type="term" value="F:kinase activity"/>
    <property type="evidence" value="ECO:0007669"/>
    <property type="project" value="UniProtKB-KW"/>
</dbReference>
<keyword evidence="2" id="KW-0418">Kinase</keyword>
<evidence type="ECO:0000256" key="2">
    <source>
        <dbReference type="ARBA" id="ARBA00022777"/>
    </source>
</evidence>
<comment type="caution">
    <text evidence="4">The sequence shown here is derived from an EMBL/GenBank/DDBJ whole genome shotgun (WGS) entry which is preliminary data.</text>
</comment>
<evidence type="ECO:0000259" key="3">
    <source>
        <dbReference type="Pfam" id="PF00294"/>
    </source>
</evidence>
<dbReference type="AlphaFoldDB" id="A0A1F5PXY6"/>
<sequence length="326" mass="36254">MAKYDIVSIGDTTIDAFIELHEASVHCNVDRTDCVLSLSYANKVPYESLTLLPAGNSTNNAVGSARLGMKNAFVTAVGDDDSGKRVINELKSEGIDTRYIYVNKGAQTNFHFVLSFQGERTILIKHNKFQYKLPQRLNTEWIYFSSMAAGTEKFHKEIERFLNRNPKIKLSFNPGTFQMRMGTHILKGIYKRTEILFLNREEAQLVLKTTSRNIKTLLAGMHKLGAKTVVITDGRDGSYASNGSGKVWYLDQFEGPHVEATGAGDAYGTAFTAAIFYGKSLAEAITWGTINGGNVAMHIGPHAGLQTKQQIENYMKKHPKFKAKEI</sequence>
<organism evidence="4 5">
    <name type="scientific">Candidatus Doudnabacteria bacterium RIFCSPLOWO2_01_FULL_44_21</name>
    <dbReference type="NCBI Taxonomy" id="1817841"/>
    <lineage>
        <taxon>Bacteria</taxon>
        <taxon>Candidatus Doudnaibacteriota</taxon>
    </lineage>
</organism>
<keyword evidence="1" id="KW-0808">Transferase</keyword>
<reference evidence="4 5" key="1">
    <citation type="journal article" date="2016" name="Nat. Commun.">
        <title>Thousands of microbial genomes shed light on interconnected biogeochemical processes in an aquifer system.</title>
        <authorList>
            <person name="Anantharaman K."/>
            <person name="Brown C.T."/>
            <person name="Hug L.A."/>
            <person name="Sharon I."/>
            <person name="Castelle C.J."/>
            <person name="Probst A.J."/>
            <person name="Thomas B.C."/>
            <person name="Singh A."/>
            <person name="Wilkins M.J."/>
            <person name="Karaoz U."/>
            <person name="Brodie E.L."/>
            <person name="Williams K.H."/>
            <person name="Hubbard S.S."/>
            <person name="Banfield J.F."/>
        </authorList>
    </citation>
    <scope>NUCLEOTIDE SEQUENCE [LARGE SCALE GENOMIC DNA]</scope>
</reference>
<name>A0A1F5PXY6_9BACT</name>
<dbReference type="PANTHER" id="PTHR10584">
    <property type="entry name" value="SUGAR KINASE"/>
    <property type="match status" value="1"/>
</dbReference>
<evidence type="ECO:0000256" key="1">
    <source>
        <dbReference type="ARBA" id="ARBA00022679"/>
    </source>
</evidence>
<dbReference type="Proteomes" id="UP000177281">
    <property type="component" value="Unassembled WGS sequence"/>
</dbReference>
<proteinExistence type="predicted"/>
<dbReference type="InterPro" id="IPR029056">
    <property type="entry name" value="Ribokinase-like"/>
</dbReference>
<dbReference type="InterPro" id="IPR011611">
    <property type="entry name" value="PfkB_dom"/>
</dbReference>
<dbReference type="STRING" id="1817841.A3B10_03200"/>
<evidence type="ECO:0000313" key="5">
    <source>
        <dbReference type="Proteomes" id="UP000177281"/>
    </source>
</evidence>
<dbReference type="SUPFAM" id="SSF53613">
    <property type="entry name" value="Ribokinase-like"/>
    <property type="match status" value="1"/>
</dbReference>
<feature type="domain" description="Carbohydrate kinase PfkB" evidence="3">
    <location>
        <begin position="26"/>
        <end position="289"/>
    </location>
</feature>
<dbReference type="Gene3D" id="3.40.1190.20">
    <property type="match status" value="1"/>
</dbReference>
<dbReference type="EMBL" id="MFFB01000007">
    <property type="protein sequence ID" value="OGE94773.1"/>
    <property type="molecule type" value="Genomic_DNA"/>
</dbReference>
<protein>
    <recommendedName>
        <fullName evidence="3">Carbohydrate kinase PfkB domain-containing protein</fullName>
    </recommendedName>
</protein>